<dbReference type="Proteomes" id="UP000600363">
    <property type="component" value="Unassembled WGS sequence"/>
</dbReference>
<dbReference type="EMBL" id="DUIH01000009">
    <property type="protein sequence ID" value="HIH69444.1"/>
    <property type="molecule type" value="Genomic_DNA"/>
</dbReference>
<dbReference type="SUPFAM" id="SSF110455">
    <property type="entry name" value="Toprim domain"/>
    <property type="match status" value="1"/>
</dbReference>
<dbReference type="PROSITE" id="PS50880">
    <property type="entry name" value="TOPRIM"/>
    <property type="match status" value="1"/>
</dbReference>
<accession>A0A832RVX1</accession>
<feature type="domain" description="Toprim" evidence="1">
    <location>
        <begin position="26"/>
        <end position="107"/>
    </location>
</feature>
<dbReference type="InterPro" id="IPR006171">
    <property type="entry name" value="TOPRIM_dom"/>
</dbReference>
<name>A0A832RVX1_9EURY</name>
<organism evidence="2 3">
    <name type="scientific">Methermicoccus shengliensis</name>
    <dbReference type="NCBI Taxonomy" id="660064"/>
    <lineage>
        <taxon>Archaea</taxon>
        <taxon>Methanobacteriati</taxon>
        <taxon>Methanobacteriota</taxon>
        <taxon>Stenosarchaea group</taxon>
        <taxon>Methanomicrobia</taxon>
        <taxon>Methanosarcinales</taxon>
        <taxon>Methermicoccaceae</taxon>
        <taxon>Methermicoccus</taxon>
    </lineage>
</organism>
<comment type="caution">
    <text evidence="2">The sequence shown here is derived from an EMBL/GenBank/DDBJ whole genome shotgun (WGS) entry which is preliminary data.</text>
</comment>
<evidence type="ECO:0000259" key="1">
    <source>
        <dbReference type="PROSITE" id="PS50880"/>
    </source>
</evidence>
<gene>
    <name evidence="2" type="ORF">HA299_02305</name>
</gene>
<dbReference type="Gene3D" id="3.40.1360.10">
    <property type="match status" value="1"/>
</dbReference>
<evidence type="ECO:0000313" key="2">
    <source>
        <dbReference type="EMBL" id="HIH69444.1"/>
    </source>
</evidence>
<reference evidence="2" key="1">
    <citation type="journal article" date="2020" name="bioRxiv">
        <title>A rank-normalized archaeal taxonomy based on genome phylogeny resolves widespread incomplete and uneven classifications.</title>
        <authorList>
            <person name="Rinke C."/>
            <person name="Chuvochina M."/>
            <person name="Mussig A.J."/>
            <person name="Chaumeil P.-A."/>
            <person name="Waite D.W."/>
            <person name="Whitman W.B."/>
            <person name="Parks D.H."/>
            <person name="Hugenholtz P."/>
        </authorList>
    </citation>
    <scope>NUCLEOTIDE SEQUENCE</scope>
    <source>
        <strain evidence="2">UBA12518</strain>
    </source>
</reference>
<dbReference type="SMART" id="SM00493">
    <property type="entry name" value="TOPRIM"/>
    <property type="match status" value="1"/>
</dbReference>
<protein>
    <submittedName>
        <fullName evidence="2">Toprim domain-containing protein</fullName>
    </submittedName>
</protein>
<sequence length="134" mass="15524">MEEPRDERIRRLLLTLEELLARSEEGVPIVVEGIKDVRALRALGVKGEVRYLARGPVSEFAERLARHYGEVVVLTDWDTTGDRLSQKISRSMRAFGCKPDTRIRGRFKHLAGRECKDVEGLYRLFVRIWESKEL</sequence>
<dbReference type="Pfam" id="PF01751">
    <property type="entry name" value="Toprim"/>
    <property type="match status" value="1"/>
</dbReference>
<dbReference type="PANTHER" id="PTHR39964">
    <property type="entry name" value="UPF0292 PROTEIN TK1411"/>
    <property type="match status" value="1"/>
</dbReference>
<dbReference type="PANTHER" id="PTHR39964:SF2">
    <property type="entry name" value="UPF0292 PROTEIN MJ1624"/>
    <property type="match status" value="1"/>
</dbReference>
<dbReference type="RefSeq" id="WP_052353183.1">
    <property type="nucleotide sequence ID" value="NZ_DUIH01000009.1"/>
</dbReference>
<dbReference type="AlphaFoldDB" id="A0A832RVX1"/>
<proteinExistence type="predicted"/>
<evidence type="ECO:0000313" key="3">
    <source>
        <dbReference type="Proteomes" id="UP000600363"/>
    </source>
</evidence>